<name>A0ABP9HDT4_9ACTN</name>
<dbReference type="Proteomes" id="UP001500466">
    <property type="component" value="Unassembled WGS sequence"/>
</dbReference>
<dbReference type="PANTHER" id="PTHR10353:SF36">
    <property type="entry name" value="LP05116P"/>
    <property type="match status" value="1"/>
</dbReference>
<dbReference type="Gene3D" id="3.20.20.80">
    <property type="entry name" value="Glycosidases"/>
    <property type="match status" value="1"/>
</dbReference>
<dbReference type="InterPro" id="IPR017853">
    <property type="entry name" value="GH"/>
</dbReference>
<dbReference type="InterPro" id="IPR001360">
    <property type="entry name" value="Glyco_hydro_1"/>
</dbReference>
<dbReference type="PANTHER" id="PTHR10353">
    <property type="entry name" value="GLYCOSYL HYDROLASE"/>
    <property type="match status" value="1"/>
</dbReference>
<reference evidence="6" key="1">
    <citation type="journal article" date="2019" name="Int. J. Syst. Evol. Microbiol.">
        <title>The Global Catalogue of Microorganisms (GCM) 10K type strain sequencing project: providing services to taxonomists for standard genome sequencing and annotation.</title>
        <authorList>
            <consortium name="The Broad Institute Genomics Platform"/>
            <consortium name="The Broad Institute Genome Sequencing Center for Infectious Disease"/>
            <person name="Wu L."/>
            <person name="Ma J."/>
        </authorList>
    </citation>
    <scope>NUCLEOTIDE SEQUENCE [LARGE SCALE GENOMIC DNA]</scope>
    <source>
        <strain evidence="6">JCM 17986</strain>
    </source>
</reference>
<sequence>MERHIEDFLPAMAGDDYLGVQNYTRTIVGPNGMQPHPEDAELTQMGYEFYPQALEGVLRRAAALGFPLVVTENGLATDDDTRRAEFVRTALEGVERCLADGIDVRGYYYWSALDNFEWMFGYRPTFGVIAVDRTTQRREAKASARYLGTVARRNALS</sequence>
<evidence type="ECO:0000256" key="3">
    <source>
        <dbReference type="ARBA" id="ARBA00023295"/>
    </source>
</evidence>
<dbReference type="PRINTS" id="PR00131">
    <property type="entry name" value="GLHYDRLASE1"/>
</dbReference>
<evidence type="ECO:0000256" key="1">
    <source>
        <dbReference type="ARBA" id="ARBA00010838"/>
    </source>
</evidence>
<keyword evidence="6" id="KW-1185">Reference proteome</keyword>
<keyword evidence="2" id="KW-0378">Hydrolase</keyword>
<evidence type="ECO:0000313" key="6">
    <source>
        <dbReference type="Proteomes" id="UP001500466"/>
    </source>
</evidence>
<dbReference type="EMBL" id="BAABHS010000012">
    <property type="protein sequence ID" value="GAA4968709.1"/>
    <property type="molecule type" value="Genomic_DNA"/>
</dbReference>
<keyword evidence="3" id="KW-0326">Glycosidase</keyword>
<evidence type="ECO:0000256" key="2">
    <source>
        <dbReference type="ARBA" id="ARBA00022801"/>
    </source>
</evidence>
<accession>A0ABP9HDT4</accession>
<dbReference type="Pfam" id="PF00232">
    <property type="entry name" value="Glyco_hydro_1"/>
    <property type="match status" value="1"/>
</dbReference>
<organism evidence="5 6">
    <name type="scientific">Yinghuangia aomiensis</name>
    <dbReference type="NCBI Taxonomy" id="676205"/>
    <lineage>
        <taxon>Bacteria</taxon>
        <taxon>Bacillati</taxon>
        <taxon>Actinomycetota</taxon>
        <taxon>Actinomycetes</taxon>
        <taxon>Kitasatosporales</taxon>
        <taxon>Streptomycetaceae</taxon>
        <taxon>Yinghuangia</taxon>
    </lineage>
</organism>
<comment type="caution">
    <text evidence="5">The sequence shown here is derived from an EMBL/GenBank/DDBJ whole genome shotgun (WGS) entry which is preliminary data.</text>
</comment>
<proteinExistence type="inferred from homology"/>
<gene>
    <name evidence="5" type="ORF">GCM10023205_37380</name>
</gene>
<evidence type="ECO:0000313" key="5">
    <source>
        <dbReference type="EMBL" id="GAA4968709.1"/>
    </source>
</evidence>
<evidence type="ECO:0008006" key="7">
    <source>
        <dbReference type="Google" id="ProtNLM"/>
    </source>
</evidence>
<dbReference type="SUPFAM" id="SSF51445">
    <property type="entry name" value="(Trans)glycosidases"/>
    <property type="match status" value="1"/>
</dbReference>
<evidence type="ECO:0000256" key="4">
    <source>
        <dbReference type="RuleBase" id="RU003690"/>
    </source>
</evidence>
<comment type="similarity">
    <text evidence="1 4">Belongs to the glycosyl hydrolase 1 family.</text>
</comment>
<protein>
    <recommendedName>
        <fullName evidence="7">Glycosyl hydrolase family 1</fullName>
    </recommendedName>
</protein>